<dbReference type="RefSeq" id="WP_290232185.1">
    <property type="nucleotide sequence ID" value="NZ_JAUFPZ010000002.1"/>
</dbReference>
<proteinExistence type="predicted"/>
<accession>A0ABV8HDY9</accession>
<dbReference type="EMBL" id="JBHSAS010000034">
    <property type="protein sequence ID" value="MFC4029616.1"/>
    <property type="molecule type" value="Genomic_DNA"/>
</dbReference>
<evidence type="ECO:0000313" key="2">
    <source>
        <dbReference type="Proteomes" id="UP001595793"/>
    </source>
</evidence>
<protein>
    <recommendedName>
        <fullName evidence="3">Uracil DNA glycosylase superfamily protein</fullName>
    </recommendedName>
</protein>
<keyword evidence="2" id="KW-1185">Reference proteome</keyword>
<dbReference type="Proteomes" id="UP001595793">
    <property type="component" value="Unassembled WGS sequence"/>
</dbReference>
<sequence>MDINDKLLDLYSSEIKKLTSADIKAENIDGPLLMHCWEEEYFNSKYKILFLGREPNGWLGDLYHEISYPIHRYKEFELCENGNYTVFWQYIYDFKNILMPETIGQKNFLWSNTSKFSKAKEGTAISLEDFKLFSNNFKVLKNEIKITNPDVIIFFTGSDWDEKIQYQLEDQLTFNAVSENFDKAELARISSKNFPFHTYRVPHPITMQTQKKWNYMEKIIEIIKGN</sequence>
<reference evidence="2" key="1">
    <citation type="journal article" date="2019" name="Int. J. Syst. Evol. Microbiol.">
        <title>The Global Catalogue of Microorganisms (GCM) 10K type strain sequencing project: providing services to taxonomists for standard genome sequencing and annotation.</title>
        <authorList>
            <consortium name="The Broad Institute Genomics Platform"/>
            <consortium name="The Broad Institute Genome Sequencing Center for Infectious Disease"/>
            <person name="Wu L."/>
            <person name="Ma J."/>
        </authorList>
    </citation>
    <scope>NUCLEOTIDE SEQUENCE [LARGE SCALE GENOMIC DNA]</scope>
    <source>
        <strain evidence="2">CECT 9128</strain>
    </source>
</reference>
<name>A0ABV8HDY9_9FLAO</name>
<organism evidence="1 2">
    <name type="scientific">Zunongwangia endophytica</name>
    <dbReference type="NCBI Taxonomy" id="1808945"/>
    <lineage>
        <taxon>Bacteria</taxon>
        <taxon>Pseudomonadati</taxon>
        <taxon>Bacteroidota</taxon>
        <taxon>Flavobacteriia</taxon>
        <taxon>Flavobacteriales</taxon>
        <taxon>Flavobacteriaceae</taxon>
        <taxon>Zunongwangia</taxon>
    </lineage>
</organism>
<evidence type="ECO:0000313" key="1">
    <source>
        <dbReference type="EMBL" id="MFC4029616.1"/>
    </source>
</evidence>
<evidence type="ECO:0008006" key="3">
    <source>
        <dbReference type="Google" id="ProtNLM"/>
    </source>
</evidence>
<comment type="caution">
    <text evidence="1">The sequence shown here is derived from an EMBL/GenBank/DDBJ whole genome shotgun (WGS) entry which is preliminary data.</text>
</comment>
<gene>
    <name evidence="1" type="ORF">ACFOS1_19520</name>
</gene>